<reference evidence="2" key="1">
    <citation type="submission" date="2014-01" db="EMBL/GenBank/DDBJ databases">
        <authorList>
            <person name="Brown-Elliot B."/>
            <person name="Wallace R."/>
            <person name="Lenaerts A."/>
            <person name="Ordway D."/>
            <person name="DeGroote M.A."/>
            <person name="Parker T."/>
            <person name="Sizemore C."/>
            <person name="Tallon L.J."/>
            <person name="Sadzewicz L.K."/>
            <person name="Sengamalay N."/>
            <person name="Fraser C.M."/>
            <person name="Hine E."/>
            <person name="Shefchek K.A."/>
            <person name="Das S.P."/>
            <person name="Tettelin H."/>
        </authorList>
    </citation>
    <scope>NUCLEOTIDE SEQUENCE [LARGE SCALE GENOMIC DNA]</scope>
    <source>
        <strain evidence="2">4042</strain>
    </source>
</reference>
<dbReference type="EMBL" id="JAOB01000069">
    <property type="protein sequence ID" value="EUA23862.1"/>
    <property type="molecule type" value="Genomic_DNA"/>
</dbReference>
<accession>X7ZW91</accession>
<evidence type="ECO:0000256" key="1">
    <source>
        <dbReference type="SAM" id="MobiDB-lite"/>
    </source>
</evidence>
<name>X7ZW91_MYCXE</name>
<protein>
    <submittedName>
        <fullName evidence="2">Uncharacterized protein</fullName>
    </submittedName>
</protein>
<comment type="caution">
    <text evidence="2">The sequence shown here is derived from an EMBL/GenBank/DDBJ whole genome shotgun (WGS) entry which is preliminary data.</text>
</comment>
<proteinExistence type="predicted"/>
<dbReference type="AlphaFoldDB" id="X7ZW91"/>
<evidence type="ECO:0000313" key="2">
    <source>
        <dbReference type="EMBL" id="EUA23862.1"/>
    </source>
</evidence>
<organism evidence="2">
    <name type="scientific">Mycobacterium xenopi 4042</name>
    <dbReference type="NCBI Taxonomy" id="1299334"/>
    <lineage>
        <taxon>Bacteria</taxon>
        <taxon>Bacillati</taxon>
        <taxon>Actinomycetota</taxon>
        <taxon>Actinomycetes</taxon>
        <taxon>Mycobacteriales</taxon>
        <taxon>Mycobacteriaceae</taxon>
        <taxon>Mycobacterium</taxon>
    </lineage>
</organism>
<feature type="region of interest" description="Disordered" evidence="1">
    <location>
        <begin position="1"/>
        <end position="25"/>
    </location>
</feature>
<sequence>MLGGGGTGTVDWAPAGSRHHPGWRRTHDRCARVRIGAGGIYGNLFGGNTLRPFVIGVP</sequence>
<gene>
    <name evidence="2" type="ORF">I553_5425</name>
</gene>